<dbReference type="PANTHER" id="PTHR31218">
    <property type="entry name" value="WAT1-RELATED PROTEIN"/>
    <property type="match status" value="1"/>
</dbReference>
<keyword evidence="4 6" id="KW-1133">Transmembrane helix</keyword>
<dbReference type="EMBL" id="PGOL01000113">
    <property type="protein sequence ID" value="PKI76548.1"/>
    <property type="molecule type" value="Genomic_DNA"/>
</dbReference>
<evidence type="ECO:0000256" key="1">
    <source>
        <dbReference type="ARBA" id="ARBA00004141"/>
    </source>
</evidence>
<dbReference type="AlphaFoldDB" id="A0A2I0L759"/>
<name>A0A2I0L759_PUNGR</name>
<evidence type="ECO:0000256" key="6">
    <source>
        <dbReference type="RuleBase" id="RU363077"/>
    </source>
</evidence>
<comment type="similarity">
    <text evidence="2 6">Belongs to the drug/metabolite transporter (DMT) superfamily. Plant drug/metabolite exporter (P-DME) (TC 2.A.7.4) family.</text>
</comment>
<dbReference type="InterPro" id="IPR000620">
    <property type="entry name" value="EamA_dom"/>
</dbReference>
<dbReference type="InterPro" id="IPR030184">
    <property type="entry name" value="WAT1-related"/>
</dbReference>
<reference evidence="8 9" key="1">
    <citation type="submission" date="2017-11" db="EMBL/GenBank/DDBJ databases">
        <title>De-novo sequencing of pomegranate (Punica granatum L.) genome.</title>
        <authorList>
            <person name="Akparov Z."/>
            <person name="Amiraslanov A."/>
            <person name="Hajiyeva S."/>
            <person name="Abbasov M."/>
            <person name="Kaur K."/>
            <person name="Hamwieh A."/>
            <person name="Solovyev V."/>
            <person name="Salamov A."/>
            <person name="Braich B."/>
            <person name="Kosarev P."/>
            <person name="Mahmoud A."/>
            <person name="Hajiyev E."/>
            <person name="Babayeva S."/>
            <person name="Izzatullayeva V."/>
            <person name="Mammadov A."/>
            <person name="Mammadov A."/>
            <person name="Sharifova S."/>
            <person name="Ojaghi J."/>
            <person name="Eynullazada K."/>
            <person name="Bayramov B."/>
            <person name="Abdulazimova A."/>
            <person name="Shahmuradov I."/>
        </authorList>
    </citation>
    <scope>NUCLEOTIDE SEQUENCE [LARGE SCALE GENOMIC DNA]</scope>
    <source>
        <strain evidence="9">cv. AG2017</strain>
        <tissue evidence="8">Leaf</tissue>
    </source>
</reference>
<feature type="transmembrane region" description="Helical" evidence="6">
    <location>
        <begin position="101"/>
        <end position="123"/>
    </location>
</feature>
<dbReference type="Proteomes" id="UP000233551">
    <property type="component" value="Unassembled WGS sequence"/>
</dbReference>
<protein>
    <recommendedName>
        <fullName evidence="6">WAT1-related protein</fullName>
    </recommendedName>
</protein>
<sequence>MDGEIKQGCDEWKPFIMMLAIDSAFAVVNILLKTVLEDGINHLVLITYRLLISAVFLAPIGYLWERSSRPKLTFRILCSLFFSAIVGASLTQYFFLLGIEYTSATFSCAFINIVPVLTFIMALPFRG</sequence>
<feature type="transmembrane region" description="Helical" evidence="6">
    <location>
        <begin position="12"/>
        <end position="32"/>
    </location>
</feature>
<dbReference type="InterPro" id="IPR037185">
    <property type="entry name" value="EmrE-like"/>
</dbReference>
<accession>A0A2I0L759</accession>
<gene>
    <name evidence="8" type="ORF">CRG98_003099</name>
</gene>
<evidence type="ECO:0000256" key="2">
    <source>
        <dbReference type="ARBA" id="ARBA00007635"/>
    </source>
</evidence>
<dbReference type="SUPFAM" id="SSF103481">
    <property type="entry name" value="Multidrug resistance efflux transporter EmrE"/>
    <property type="match status" value="1"/>
</dbReference>
<comment type="subcellular location">
    <subcellularLocation>
        <location evidence="1 6">Membrane</location>
        <topology evidence="1 6">Multi-pass membrane protein</topology>
    </subcellularLocation>
</comment>
<evidence type="ECO:0000256" key="3">
    <source>
        <dbReference type="ARBA" id="ARBA00022692"/>
    </source>
</evidence>
<comment type="caution">
    <text evidence="8">The sequence shown here is derived from an EMBL/GenBank/DDBJ whole genome shotgun (WGS) entry which is preliminary data.</text>
</comment>
<proteinExistence type="inferred from homology"/>
<evidence type="ECO:0000256" key="5">
    <source>
        <dbReference type="ARBA" id="ARBA00023136"/>
    </source>
</evidence>
<keyword evidence="5 6" id="KW-0472">Membrane</keyword>
<dbReference type="Pfam" id="PF00892">
    <property type="entry name" value="EamA"/>
    <property type="match status" value="1"/>
</dbReference>
<feature type="transmembrane region" description="Helical" evidence="6">
    <location>
        <begin position="44"/>
        <end position="64"/>
    </location>
</feature>
<organism evidence="8 9">
    <name type="scientific">Punica granatum</name>
    <name type="common">Pomegranate</name>
    <dbReference type="NCBI Taxonomy" id="22663"/>
    <lineage>
        <taxon>Eukaryota</taxon>
        <taxon>Viridiplantae</taxon>
        <taxon>Streptophyta</taxon>
        <taxon>Embryophyta</taxon>
        <taxon>Tracheophyta</taxon>
        <taxon>Spermatophyta</taxon>
        <taxon>Magnoliopsida</taxon>
        <taxon>eudicotyledons</taxon>
        <taxon>Gunneridae</taxon>
        <taxon>Pentapetalae</taxon>
        <taxon>rosids</taxon>
        <taxon>malvids</taxon>
        <taxon>Myrtales</taxon>
        <taxon>Lythraceae</taxon>
        <taxon>Punica</taxon>
    </lineage>
</organism>
<dbReference type="GO" id="GO:0016020">
    <property type="term" value="C:membrane"/>
    <property type="evidence" value="ECO:0007669"/>
    <property type="project" value="UniProtKB-SubCell"/>
</dbReference>
<evidence type="ECO:0000313" key="9">
    <source>
        <dbReference type="Proteomes" id="UP000233551"/>
    </source>
</evidence>
<evidence type="ECO:0000256" key="4">
    <source>
        <dbReference type="ARBA" id="ARBA00022989"/>
    </source>
</evidence>
<feature type="transmembrane region" description="Helical" evidence="6">
    <location>
        <begin position="76"/>
        <end position="95"/>
    </location>
</feature>
<feature type="domain" description="EamA" evidence="7">
    <location>
        <begin position="16"/>
        <end position="124"/>
    </location>
</feature>
<comment type="caution">
    <text evidence="6">Lacks conserved residue(s) required for the propagation of feature annotation.</text>
</comment>
<dbReference type="GO" id="GO:0022857">
    <property type="term" value="F:transmembrane transporter activity"/>
    <property type="evidence" value="ECO:0007669"/>
    <property type="project" value="InterPro"/>
</dbReference>
<keyword evidence="9" id="KW-1185">Reference proteome</keyword>
<evidence type="ECO:0000259" key="7">
    <source>
        <dbReference type="Pfam" id="PF00892"/>
    </source>
</evidence>
<dbReference type="STRING" id="22663.A0A2I0L759"/>
<keyword evidence="3 6" id="KW-0812">Transmembrane</keyword>
<evidence type="ECO:0000313" key="8">
    <source>
        <dbReference type="EMBL" id="PKI76548.1"/>
    </source>
</evidence>